<proteinExistence type="predicted"/>
<dbReference type="Proteomes" id="UP000194546">
    <property type="component" value="Unassembled WGS sequence"/>
</dbReference>
<sequence length="52" mass="5775">MQRIDVIGTLLQDLPVTAFSLGHLTGLMVTESSGIRFGELVHGRRFSAKWMT</sequence>
<evidence type="ECO:0000313" key="1">
    <source>
        <dbReference type="EMBL" id="OTP75935.1"/>
    </source>
</evidence>
<name>A0A242MX25_CABSO</name>
<accession>A0A242MX25</accession>
<comment type="caution">
    <text evidence="1">The sequence shown here is derived from an EMBL/GenBank/DDBJ whole genome shotgun (WGS) entry which is preliminary data.</text>
</comment>
<dbReference type="AlphaFoldDB" id="A0A242MX25"/>
<reference evidence="1 2" key="1">
    <citation type="submission" date="2017-03" db="EMBL/GenBank/DDBJ databases">
        <title>Genome analysis of strain PAMC 26510.</title>
        <authorList>
            <person name="Oh H.-M."/>
            <person name="Yang J.-A."/>
        </authorList>
    </citation>
    <scope>NUCLEOTIDE SEQUENCE [LARGE SCALE GENOMIC DNA]</scope>
    <source>
        <strain evidence="1 2">PAMC 26510</strain>
    </source>
</reference>
<gene>
    <name evidence="1" type="ORF">PAMC26510_12395</name>
</gene>
<organism evidence="1 2">
    <name type="scientific">Caballeronia sordidicola</name>
    <name type="common">Burkholderia sordidicola</name>
    <dbReference type="NCBI Taxonomy" id="196367"/>
    <lineage>
        <taxon>Bacteria</taxon>
        <taxon>Pseudomonadati</taxon>
        <taxon>Pseudomonadota</taxon>
        <taxon>Betaproteobacteria</taxon>
        <taxon>Burkholderiales</taxon>
        <taxon>Burkholderiaceae</taxon>
        <taxon>Caballeronia</taxon>
    </lineage>
</organism>
<evidence type="ECO:0000313" key="2">
    <source>
        <dbReference type="Proteomes" id="UP000194546"/>
    </source>
</evidence>
<dbReference type="EMBL" id="NBTY01000066">
    <property type="protein sequence ID" value="OTP75935.1"/>
    <property type="molecule type" value="Genomic_DNA"/>
</dbReference>
<protein>
    <submittedName>
        <fullName evidence="1">Uncharacterized protein</fullName>
    </submittedName>
</protein>